<evidence type="ECO:0000313" key="2">
    <source>
        <dbReference type="EMBL" id="QJA68594.1"/>
    </source>
</evidence>
<reference evidence="2" key="1">
    <citation type="submission" date="2020-03" db="EMBL/GenBank/DDBJ databases">
        <title>The deep terrestrial virosphere.</title>
        <authorList>
            <person name="Holmfeldt K."/>
            <person name="Nilsson E."/>
            <person name="Simone D."/>
            <person name="Lopez-Fernandez M."/>
            <person name="Wu X."/>
            <person name="de Brujin I."/>
            <person name="Lundin D."/>
            <person name="Andersson A."/>
            <person name="Bertilsson S."/>
            <person name="Dopson M."/>
        </authorList>
    </citation>
    <scope>NUCLEOTIDE SEQUENCE</scope>
    <source>
        <strain evidence="2">MM415A06120</strain>
    </source>
</reference>
<proteinExistence type="predicted"/>
<dbReference type="AlphaFoldDB" id="A0A6M3JEW3"/>
<gene>
    <name evidence="2" type="ORF">MM415A06120_0005</name>
</gene>
<protein>
    <submittedName>
        <fullName evidence="2">Uncharacterized protein</fullName>
    </submittedName>
</protein>
<keyword evidence="1" id="KW-0812">Transmembrane</keyword>
<feature type="transmembrane region" description="Helical" evidence="1">
    <location>
        <begin position="7"/>
        <end position="24"/>
    </location>
</feature>
<sequence length="136" mass="15659">MNKKGQSYFIWIIILLCLTVGYAVQQNVGFDVNQFKSALVWTDINIPVESAPDLGNALTSLINGIGNATFSFLKWFADIAAQNPDVPWKLLIYLTFFAIFAPIIIFLFQLLIIIFILVKEYFQTKKDKRELEKYKK</sequence>
<feature type="transmembrane region" description="Helical" evidence="1">
    <location>
        <begin position="90"/>
        <end position="118"/>
    </location>
</feature>
<organism evidence="2">
    <name type="scientific">viral metagenome</name>
    <dbReference type="NCBI Taxonomy" id="1070528"/>
    <lineage>
        <taxon>unclassified sequences</taxon>
        <taxon>metagenomes</taxon>
        <taxon>organismal metagenomes</taxon>
    </lineage>
</organism>
<keyword evidence="1" id="KW-1133">Transmembrane helix</keyword>
<name>A0A6M3JEW3_9ZZZZ</name>
<keyword evidence="1" id="KW-0472">Membrane</keyword>
<evidence type="ECO:0000256" key="1">
    <source>
        <dbReference type="SAM" id="Phobius"/>
    </source>
</evidence>
<dbReference type="EMBL" id="MT141631">
    <property type="protein sequence ID" value="QJA68594.1"/>
    <property type="molecule type" value="Genomic_DNA"/>
</dbReference>
<accession>A0A6M3JEW3</accession>